<feature type="transmembrane region" description="Helical" evidence="8">
    <location>
        <begin position="139"/>
        <end position="158"/>
    </location>
</feature>
<feature type="transmembrane region" description="Helical" evidence="8">
    <location>
        <begin position="232"/>
        <end position="253"/>
    </location>
</feature>
<dbReference type="InterPro" id="IPR052017">
    <property type="entry name" value="TSUP"/>
</dbReference>
<sequence length="258" mass="25475">MAGGIFLVPFLTVVTHLSFESAAGVSLVSVVACSCAGSPATIVARLTNIRLAIVLGIASSSGALVGLLAVGMIPERVLYGLFAAVLAVSAVQMVSPRRARPVPPGRTDRAAALRLHSSFPGPDGTAIPYRVASPGTGSVAIFGAGVLSTLLGIGSGVLKIPAMDTVLRLPLKVSSATANLMIGITAAGAAAAVVIGGTVDLDFAAPAVVGSVAGSILGARVLVWAKPVHLRIVFTGALALLTIPMALTAAGTIGSGAQ</sequence>
<accession>A0A846XNX1</accession>
<comment type="caution">
    <text evidence="9">The sequence shown here is derived from an EMBL/GenBank/DDBJ whole genome shotgun (WGS) entry which is preliminary data.</text>
</comment>
<dbReference type="EMBL" id="JAAXOO010000007">
    <property type="protein sequence ID" value="NKY36899.1"/>
    <property type="molecule type" value="Genomic_DNA"/>
</dbReference>
<keyword evidence="3" id="KW-0813">Transport</keyword>
<evidence type="ECO:0000256" key="2">
    <source>
        <dbReference type="ARBA" id="ARBA00009142"/>
    </source>
</evidence>
<organism evidence="9 10">
    <name type="scientific">Nocardia speluncae</name>
    <dbReference type="NCBI Taxonomy" id="419477"/>
    <lineage>
        <taxon>Bacteria</taxon>
        <taxon>Bacillati</taxon>
        <taxon>Actinomycetota</taxon>
        <taxon>Actinomycetes</taxon>
        <taxon>Mycobacteriales</taxon>
        <taxon>Nocardiaceae</taxon>
        <taxon>Nocardia</taxon>
    </lineage>
</organism>
<dbReference type="InterPro" id="IPR002781">
    <property type="entry name" value="TM_pro_TauE-like"/>
</dbReference>
<dbReference type="AlphaFoldDB" id="A0A846XNX1"/>
<protein>
    <recommendedName>
        <fullName evidence="8">Probable membrane transporter protein</fullName>
    </recommendedName>
</protein>
<keyword evidence="4 8" id="KW-1003">Cell membrane</keyword>
<gene>
    <name evidence="9" type="ORF">HGA13_28085</name>
</gene>
<keyword evidence="10" id="KW-1185">Reference proteome</keyword>
<feature type="transmembrane region" description="Helical" evidence="8">
    <location>
        <begin position="178"/>
        <end position="197"/>
    </location>
</feature>
<evidence type="ECO:0000256" key="7">
    <source>
        <dbReference type="ARBA" id="ARBA00023136"/>
    </source>
</evidence>
<comment type="similarity">
    <text evidence="2 8">Belongs to the 4-toluene sulfonate uptake permease (TSUP) (TC 2.A.102) family.</text>
</comment>
<evidence type="ECO:0000313" key="10">
    <source>
        <dbReference type="Proteomes" id="UP000565715"/>
    </source>
</evidence>
<feature type="transmembrane region" description="Helical" evidence="8">
    <location>
        <begin position="49"/>
        <end position="70"/>
    </location>
</feature>
<evidence type="ECO:0000256" key="5">
    <source>
        <dbReference type="ARBA" id="ARBA00022692"/>
    </source>
</evidence>
<keyword evidence="7 8" id="KW-0472">Membrane</keyword>
<name>A0A846XNX1_9NOCA</name>
<dbReference type="PANTHER" id="PTHR30269">
    <property type="entry name" value="TRANSMEMBRANE PROTEIN YFCA"/>
    <property type="match status" value="1"/>
</dbReference>
<evidence type="ECO:0000256" key="4">
    <source>
        <dbReference type="ARBA" id="ARBA00022475"/>
    </source>
</evidence>
<dbReference type="Proteomes" id="UP000565715">
    <property type="component" value="Unassembled WGS sequence"/>
</dbReference>
<dbReference type="Pfam" id="PF01925">
    <property type="entry name" value="TauE"/>
    <property type="match status" value="1"/>
</dbReference>
<dbReference type="PANTHER" id="PTHR30269:SF23">
    <property type="entry name" value="MEMBRANE TRANSPORTER PROTEIN YDHB-RELATED"/>
    <property type="match status" value="1"/>
</dbReference>
<dbReference type="GO" id="GO:0005886">
    <property type="term" value="C:plasma membrane"/>
    <property type="evidence" value="ECO:0007669"/>
    <property type="project" value="UniProtKB-SubCell"/>
</dbReference>
<evidence type="ECO:0000256" key="8">
    <source>
        <dbReference type="RuleBase" id="RU363041"/>
    </source>
</evidence>
<keyword evidence="5 8" id="KW-0812">Transmembrane</keyword>
<reference evidence="9 10" key="1">
    <citation type="submission" date="2020-04" db="EMBL/GenBank/DDBJ databases">
        <title>MicrobeNet Type strains.</title>
        <authorList>
            <person name="Nicholson A.C."/>
        </authorList>
    </citation>
    <scope>NUCLEOTIDE SEQUENCE [LARGE SCALE GENOMIC DNA]</scope>
    <source>
        <strain evidence="9 10">DSM 45078</strain>
    </source>
</reference>
<evidence type="ECO:0000313" key="9">
    <source>
        <dbReference type="EMBL" id="NKY36899.1"/>
    </source>
</evidence>
<keyword evidence="6 8" id="KW-1133">Transmembrane helix</keyword>
<evidence type="ECO:0000256" key="6">
    <source>
        <dbReference type="ARBA" id="ARBA00022989"/>
    </source>
</evidence>
<evidence type="ECO:0000256" key="3">
    <source>
        <dbReference type="ARBA" id="ARBA00022448"/>
    </source>
</evidence>
<feature type="transmembrane region" description="Helical" evidence="8">
    <location>
        <begin position="203"/>
        <end position="225"/>
    </location>
</feature>
<comment type="subcellular location">
    <subcellularLocation>
        <location evidence="1 8">Cell membrane</location>
        <topology evidence="1 8">Multi-pass membrane protein</topology>
    </subcellularLocation>
</comment>
<proteinExistence type="inferred from homology"/>
<evidence type="ECO:0000256" key="1">
    <source>
        <dbReference type="ARBA" id="ARBA00004651"/>
    </source>
</evidence>